<comment type="caution">
    <text evidence="8">The sequence shown here is derived from an EMBL/GenBank/DDBJ whole genome shotgun (WGS) entry which is preliminary data.</text>
</comment>
<comment type="cofactor">
    <cofactor evidence="1">
        <name>[4Fe-4S] cluster</name>
        <dbReference type="ChEBI" id="CHEBI:49883"/>
    </cofactor>
</comment>
<dbReference type="InterPro" id="IPR006006">
    <property type="entry name" value="GltD-like"/>
</dbReference>
<dbReference type="eggNOG" id="COG0493">
    <property type="taxonomic scope" value="Bacteria"/>
</dbReference>
<dbReference type="Pfam" id="PF13247">
    <property type="entry name" value="Fer4_11"/>
    <property type="match status" value="1"/>
</dbReference>
<dbReference type="GO" id="GO:0046872">
    <property type="term" value="F:metal ion binding"/>
    <property type="evidence" value="ECO:0007669"/>
    <property type="project" value="UniProtKB-KW"/>
</dbReference>
<reference evidence="8 9" key="1">
    <citation type="submission" date="2014-08" db="EMBL/GenBank/DDBJ databases">
        <title>Genome sequences of NCPPB Pectobacterium isolates.</title>
        <authorList>
            <person name="Glover R.H."/>
            <person name="Sapp M."/>
            <person name="Elphinstone J."/>
        </authorList>
    </citation>
    <scope>NUCLEOTIDE SEQUENCE [LARGE SCALE GENOMIC DNA]</scope>
    <source>
        <strain evidence="8 9">NCPPB 2795</strain>
    </source>
</reference>
<protein>
    <submittedName>
        <fullName evidence="8">(Fe-S)-binding protein</fullName>
    </submittedName>
</protein>
<dbReference type="CDD" id="cd10554">
    <property type="entry name" value="HycB_like"/>
    <property type="match status" value="1"/>
</dbReference>
<evidence type="ECO:0000256" key="5">
    <source>
        <dbReference type="ARBA" id="ARBA00023004"/>
    </source>
</evidence>
<dbReference type="PANTHER" id="PTHR42783">
    <property type="entry name" value="GLUTAMATE SYNTHASE [NADPH] SMALL CHAIN"/>
    <property type="match status" value="1"/>
</dbReference>
<keyword evidence="6" id="KW-0411">Iron-sulfur</keyword>
<evidence type="ECO:0000256" key="3">
    <source>
        <dbReference type="ARBA" id="ARBA00022723"/>
    </source>
</evidence>
<dbReference type="InterPro" id="IPR023753">
    <property type="entry name" value="FAD/NAD-binding_dom"/>
</dbReference>
<evidence type="ECO:0000256" key="6">
    <source>
        <dbReference type="ARBA" id="ARBA00023014"/>
    </source>
</evidence>
<dbReference type="AlphaFoldDB" id="A0A093RM54"/>
<dbReference type="Pfam" id="PF14691">
    <property type="entry name" value="Fer4_20"/>
    <property type="match status" value="1"/>
</dbReference>
<evidence type="ECO:0000259" key="7">
    <source>
        <dbReference type="PROSITE" id="PS51379"/>
    </source>
</evidence>
<dbReference type="GO" id="GO:0051539">
    <property type="term" value="F:4 iron, 4 sulfur cluster binding"/>
    <property type="evidence" value="ECO:0007669"/>
    <property type="project" value="UniProtKB-KW"/>
</dbReference>
<proteinExistence type="predicted"/>
<dbReference type="InterPro" id="IPR017900">
    <property type="entry name" value="4Fe4S_Fe_S_CS"/>
</dbReference>
<dbReference type="FunFam" id="3.50.50.60:FF:000077">
    <property type="entry name" value="Glutamate synthase small subunit"/>
    <property type="match status" value="1"/>
</dbReference>
<feature type="domain" description="4Fe-4S ferredoxin-type" evidence="7">
    <location>
        <begin position="112"/>
        <end position="144"/>
    </location>
</feature>
<feature type="domain" description="4Fe-4S ferredoxin-type" evidence="7">
    <location>
        <begin position="78"/>
        <end position="107"/>
    </location>
</feature>
<keyword evidence="3" id="KW-0479">Metal-binding</keyword>
<dbReference type="NCBIfam" id="TIGR01318">
    <property type="entry name" value="gltD_gamma_fam"/>
    <property type="match status" value="1"/>
</dbReference>
<dbReference type="PROSITE" id="PS51379">
    <property type="entry name" value="4FE4S_FER_2"/>
    <property type="match status" value="2"/>
</dbReference>
<dbReference type="EMBL" id="JQHM01000015">
    <property type="protein sequence ID" value="KFX01524.1"/>
    <property type="molecule type" value="Genomic_DNA"/>
</dbReference>
<dbReference type="InterPro" id="IPR009051">
    <property type="entry name" value="Helical_ferredxn"/>
</dbReference>
<dbReference type="GO" id="GO:0016491">
    <property type="term" value="F:oxidoreductase activity"/>
    <property type="evidence" value="ECO:0007669"/>
    <property type="project" value="UniProtKB-KW"/>
</dbReference>
<dbReference type="Gene3D" id="3.50.50.60">
    <property type="entry name" value="FAD/NAD(P)-binding domain"/>
    <property type="match status" value="2"/>
</dbReference>
<dbReference type="Gene3D" id="1.10.1060.10">
    <property type="entry name" value="Alpha-helical ferredoxin"/>
    <property type="match status" value="1"/>
</dbReference>
<dbReference type="eggNOG" id="COG1142">
    <property type="taxonomic scope" value="Bacteria"/>
</dbReference>
<dbReference type="FunFam" id="3.50.50.60:FF:000068">
    <property type="entry name" value="Glutamate synthase small subunit"/>
    <property type="match status" value="1"/>
</dbReference>
<dbReference type="GO" id="GO:0044281">
    <property type="term" value="P:small molecule metabolic process"/>
    <property type="evidence" value="ECO:0007669"/>
    <property type="project" value="UniProtKB-ARBA"/>
</dbReference>
<dbReference type="STRING" id="55207.KP22_18965"/>
<dbReference type="SUPFAM" id="SSF54862">
    <property type="entry name" value="4Fe-4S ferredoxins"/>
    <property type="match status" value="1"/>
</dbReference>
<dbReference type="InterPro" id="IPR017896">
    <property type="entry name" value="4Fe4S_Fe-S-bd"/>
</dbReference>
<name>A0A093RM54_9GAMM</name>
<evidence type="ECO:0000256" key="1">
    <source>
        <dbReference type="ARBA" id="ARBA00001966"/>
    </source>
</evidence>
<dbReference type="PRINTS" id="PR00419">
    <property type="entry name" value="ADXRDTASE"/>
</dbReference>
<evidence type="ECO:0000313" key="9">
    <source>
        <dbReference type="Proteomes" id="UP000032874"/>
    </source>
</evidence>
<dbReference type="NCBIfam" id="NF009408">
    <property type="entry name" value="PRK12769.1"/>
    <property type="match status" value="1"/>
</dbReference>
<dbReference type="Proteomes" id="UP000032874">
    <property type="component" value="Unassembled WGS sequence"/>
</dbReference>
<dbReference type="Pfam" id="PF07992">
    <property type="entry name" value="Pyr_redox_2"/>
    <property type="match status" value="1"/>
</dbReference>
<accession>A0A093RM54</accession>
<keyword evidence="2" id="KW-0004">4Fe-4S</keyword>
<dbReference type="InterPro" id="IPR036188">
    <property type="entry name" value="FAD/NAD-bd_sf"/>
</dbReference>
<organism evidence="8 9">
    <name type="scientific">Pectobacterium betavasculorum</name>
    <dbReference type="NCBI Taxonomy" id="55207"/>
    <lineage>
        <taxon>Bacteria</taxon>
        <taxon>Pseudomonadati</taxon>
        <taxon>Pseudomonadota</taxon>
        <taxon>Gammaproteobacteria</taxon>
        <taxon>Enterobacterales</taxon>
        <taxon>Pectobacteriaceae</taxon>
        <taxon>Pectobacterium</taxon>
    </lineage>
</organism>
<evidence type="ECO:0000256" key="4">
    <source>
        <dbReference type="ARBA" id="ARBA00023002"/>
    </source>
</evidence>
<dbReference type="InterPro" id="IPR028261">
    <property type="entry name" value="DPD_II"/>
</dbReference>
<dbReference type="RefSeq" id="WP_039325718.1">
    <property type="nucleotide sequence ID" value="NZ_JAODTE010000010.1"/>
</dbReference>
<evidence type="ECO:0000313" key="8">
    <source>
        <dbReference type="EMBL" id="KFX01524.1"/>
    </source>
</evidence>
<keyword evidence="5" id="KW-0408">Iron</keyword>
<dbReference type="PROSITE" id="PS00198">
    <property type="entry name" value="4FE4S_FER_1"/>
    <property type="match status" value="1"/>
</dbReference>
<keyword evidence="4" id="KW-0560">Oxidoreductase</keyword>
<evidence type="ECO:0000256" key="2">
    <source>
        <dbReference type="ARBA" id="ARBA00022485"/>
    </source>
</evidence>
<sequence>MNRFVIASTQDCMGCHACEIACVISHNDEQYPDSAAVFQPRIKAFNTPTLRAAVTCRHCEDAPCASVCPTQALIRKDNSIQLVQEKCIGCKSCVLVCPFGAMSMVTNPRDNGAIAHKCDLCADRTEGQACVEACPTQALQLVSEHTLAARRQEKQQTMALRSSAHWQRETPVMKALTANPLSKRKNWPRRDAEKKPLAQRTSTFDEIYYGFSVQQTEDQADRCLSCGKRAICEWTCPLHNNIPELLSLAKQGRILEAVELSHKTSSLPEICGRVCPQDRLCEGACTLGKEYGAITIGNVERYITDTAMAMGWSPDMTRVVPSGKRAAIVGAGPAGLACADVLARNGVQAVVFDRHPEIGGLLTFGIPSFKLDKNVLIHRREVFSTMGIEFQLNTEVGKDISLAQLLDDYDTVFLGVGTYRSMKANIDNEDAPGVFDALPFLIANTKHVMGLPELDDEPYISMAGKRVVVLGGGDTAMDCLRTSVRQGAISVTCAYRRDEANMPGSKKEVKNSREEGVEFMFNVQPQKICLNEQGEVCGISLVRTELGEPDASGRRRPRPIPDSEFIQPAEAVITAFGFQSHSMPWLEDADVGLDNWGYITAPLDSQIPCQTNHPRIFAGGDAVRGADLVVTAIADGRKAALGMLATMGLTAVTGAIPAHPQRPEMNATREELRS</sequence>
<dbReference type="PANTHER" id="PTHR42783:SF1">
    <property type="entry name" value="OXIDOREDUCTASE AEGA-RELATED"/>
    <property type="match status" value="1"/>
</dbReference>
<dbReference type="SUPFAM" id="SSF51971">
    <property type="entry name" value="Nucleotide-binding domain"/>
    <property type="match status" value="1"/>
</dbReference>
<gene>
    <name evidence="8" type="ORF">KP22_18965</name>
</gene>
<dbReference type="Gene3D" id="3.30.70.20">
    <property type="match status" value="2"/>
</dbReference>